<dbReference type="Proteomes" id="UP001565368">
    <property type="component" value="Unassembled WGS sequence"/>
</dbReference>
<reference evidence="2 3" key="1">
    <citation type="submission" date="2023-08" db="EMBL/GenBank/DDBJ databases">
        <title>Annotated Genome Sequence of Vanrija albida AlHP1.</title>
        <authorList>
            <person name="Herzog R."/>
        </authorList>
    </citation>
    <scope>NUCLEOTIDE SEQUENCE [LARGE SCALE GENOMIC DNA]</scope>
    <source>
        <strain evidence="2 3">AlHP1</strain>
    </source>
</reference>
<protein>
    <submittedName>
        <fullName evidence="2">Uncharacterized protein</fullName>
    </submittedName>
</protein>
<sequence length="202" mass="21569">MLILAIIFSIVTFATTGWASIFNQTGLPPCPSGSSASPKIPCVGPGYTSNDTKITWPNSTASWSVGTFPVVDWDSSTSYTKGELYLYNRNVTVLPQRVALLMRALISNGSSFSEERLSESLVMPAAGYWLVLVGRSTVPDTFGMNEWILASSQEFEVKPKGTKVNYPAAYASLSSQAERTAVGVPLVAVLGVVAMSAVMSVL</sequence>
<dbReference type="EMBL" id="JBBXJM010000004">
    <property type="protein sequence ID" value="KAL1408581.1"/>
    <property type="molecule type" value="Genomic_DNA"/>
</dbReference>
<evidence type="ECO:0000313" key="2">
    <source>
        <dbReference type="EMBL" id="KAL1408581.1"/>
    </source>
</evidence>
<name>A0ABR3Q1J2_9TREE</name>
<accession>A0ABR3Q1J2</accession>
<comment type="caution">
    <text evidence="2">The sequence shown here is derived from an EMBL/GenBank/DDBJ whole genome shotgun (WGS) entry which is preliminary data.</text>
</comment>
<evidence type="ECO:0000256" key="1">
    <source>
        <dbReference type="SAM" id="SignalP"/>
    </source>
</evidence>
<feature type="chain" id="PRO_5046107552" evidence="1">
    <location>
        <begin position="20"/>
        <end position="202"/>
    </location>
</feature>
<keyword evidence="3" id="KW-1185">Reference proteome</keyword>
<organism evidence="2 3">
    <name type="scientific">Vanrija albida</name>
    <dbReference type="NCBI Taxonomy" id="181172"/>
    <lineage>
        <taxon>Eukaryota</taxon>
        <taxon>Fungi</taxon>
        <taxon>Dikarya</taxon>
        <taxon>Basidiomycota</taxon>
        <taxon>Agaricomycotina</taxon>
        <taxon>Tremellomycetes</taxon>
        <taxon>Trichosporonales</taxon>
        <taxon>Trichosporonaceae</taxon>
        <taxon>Vanrija</taxon>
    </lineage>
</organism>
<proteinExistence type="predicted"/>
<gene>
    <name evidence="2" type="ORF">Q8F55_005394</name>
</gene>
<dbReference type="GeneID" id="95986437"/>
<evidence type="ECO:0000313" key="3">
    <source>
        <dbReference type="Proteomes" id="UP001565368"/>
    </source>
</evidence>
<keyword evidence="1" id="KW-0732">Signal</keyword>
<dbReference type="RefSeq" id="XP_069208525.1">
    <property type="nucleotide sequence ID" value="XM_069353883.1"/>
</dbReference>
<feature type="signal peptide" evidence="1">
    <location>
        <begin position="1"/>
        <end position="19"/>
    </location>
</feature>